<dbReference type="Gene3D" id="3.30.70.580">
    <property type="entry name" value="Pseudouridine synthase I, catalytic domain, N-terminal subdomain"/>
    <property type="match status" value="1"/>
</dbReference>
<reference evidence="9 10" key="1">
    <citation type="submission" date="2014-07" db="EMBL/GenBank/DDBJ databases">
        <title>Draft genome of Clostridium celerecrescens 152B isolated from sediments associated with methane hydrate from Krishna Godavari basin.</title>
        <authorList>
            <person name="Honkalas V.S."/>
            <person name="Dabir A.P."/>
            <person name="Arora P."/>
            <person name="Dhakephalkar P.K."/>
        </authorList>
    </citation>
    <scope>NUCLEOTIDE SEQUENCE [LARGE SCALE GENOMIC DNA]</scope>
    <source>
        <strain evidence="9 10">152B</strain>
    </source>
</reference>
<evidence type="ECO:0000256" key="2">
    <source>
        <dbReference type="ARBA" id="ARBA00022694"/>
    </source>
</evidence>
<dbReference type="EMBL" id="JPME01000013">
    <property type="protein sequence ID" value="KEZ90163.1"/>
    <property type="molecule type" value="Genomic_DNA"/>
</dbReference>
<proteinExistence type="inferred from homology"/>
<dbReference type="PIRSF" id="PIRSF001430">
    <property type="entry name" value="tRNA_psdUrid_synth"/>
    <property type="match status" value="1"/>
</dbReference>
<dbReference type="PANTHER" id="PTHR11142">
    <property type="entry name" value="PSEUDOURIDYLATE SYNTHASE"/>
    <property type="match status" value="1"/>
</dbReference>
<name>A0A084JMH9_9FIRM</name>
<dbReference type="EC" id="5.4.99.12" evidence="4"/>
<comment type="similarity">
    <text evidence="1 4 7">Belongs to the tRNA pseudouridine synthase TruA family.</text>
</comment>
<dbReference type="Proteomes" id="UP000028525">
    <property type="component" value="Unassembled WGS sequence"/>
</dbReference>
<dbReference type="Pfam" id="PF01416">
    <property type="entry name" value="PseudoU_synth_1"/>
    <property type="match status" value="2"/>
</dbReference>
<dbReference type="GO" id="GO:0003723">
    <property type="term" value="F:RNA binding"/>
    <property type="evidence" value="ECO:0007669"/>
    <property type="project" value="InterPro"/>
</dbReference>
<comment type="caution">
    <text evidence="4">Lacks conserved residue(s) required for the propagation of feature annotation.</text>
</comment>
<dbReference type="Gene3D" id="3.30.70.660">
    <property type="entry name" value="Pseudouridine synthase I, catalytic domain, C-terminal subdomain"/>
    <property type="match status" value="1"/>
</dbReference>
<dbReference type="CDD" id="cd02570">
    <property type="entry name" value="PseudoU_synth_EcTruA"/>
    <property type="match status" value="1"/>
</dbReference>
<dbReference type="SUPFAM" id="SSF55120">
    <property type="entry name" value="Pseudouridine synthase"/>
    <property type="match status" value="1"/>
</dbReference>
<evidence type="ECO:0000256" key="3">
    <source>
        <dbReference type="ARBA" id="ARBA00023235"/>
    </source>
</evidence>
<dbReference type="InterPro" id="IPR020094">
    <property type="entry name" value="TruA/RsuA/RluB/E/F_N"/>
</dbReference>
<dbReference type="InterPro" id="IPR001406">
    <property type="entry name" value="PsdUridine_synth_TruA"/>
</dbReference>
<dbReference type="PANTHER" id="PTHR11142:SF22">
    <property type="entry name" value="TRNA PSEUDOURIDINE SYNTHASE A 2"/>
    <property type="match status" value="1"/>
</dbReference>
<dbReference type="InterPro" id="IPR020097">
    <property type="entry name" value="PsdUridine_synth_TruA_a/b_dom"/>
</dbReference>
<comment type="function">
    <text evidence="4">Formation of pseudouridine at positions 38, 39 and 40 in the anticodon stem and loop of transfer RNAs.</text>
</comment>
<comment type="caution">
    <text evidence="9">The sequence shown here is derived from an EMBL/GenBank/DDBJ whole genome shotgun (WGS) entry which is preliminary data.</text>
</comment>
<sequence>MIKNYRMVLEYDGSRYDGWQKQGNTEQTIQGKIEHVLERMLGQAVEVHGSGRTDAGVHALAQVANFHGNTGMRPEEIREYLNQYLPEDIRIKTVEYVAERFHSRLHAQEKTYLYQIEMGKKKQVFERKYIYGLFKELDIDAMERAATFLIGEHDFKSFCANKKMKKSTVRVLKQIEFKQQGSRLLIRFTGNGFLYNMVRILTGTLIEVGLGQRKAEEMKKILNSKDRNEAGFTAPPEGLFLEQVCYKE</sequence>
<evidence type="ECO:0000259" key="8">
    <source>
        <dbReference type="Pfam" id="PF01416"/>
    </source>
</evidence>
<dbReference type="GO" id="GO:0160147">
    <property type="term" value="F:tRNA pseudouridine(38-40) synthase activity"/>
    <property type="evidence" value="ECO:0007669"/>
    <property type="project" value="UniProtKB-EC"/>
</dbReference>
<accession>A0A084JMH9</accession>
<dbReference type="InterPro" id="IPR020103">
    <property type="entry name" value="PsdUridine_synth_cat_dom_sf"/>
</dbReference>
<feature type="domain" description="Pseudouridine synthase I TruA alpha/beta" evidence="8">
    <location>
        <begin position="145"/>
        <end position="246"/>
    </location>
</feature>
<feature type="domain" description="Pseudouridine synthase I TruA alpha/beta" evidence="8">
    <location>
        <begin position="9"/>
        <end position="102"/>
    </location>
</feature>
<keyword evidence="2 4" id="KW-0819">tRNA processing</keyword>
<evidence type="ECO:0000256" key="1">
    <source>
        <dbReference type="ARBA" id="ARBA00009375"/>
    </source>
</evidence>
<feature type="active site" description="Nucleophile" evidence="4 5">
    <location>
        <position position="54"/>
    </location>
</feature>
<dbReference type="GO" id="GO:0031119">
    <property type="term" value="P:tRNA pseudouridine synthesis"/>
    <property type="evidence" value="ECO:0007669"/>
    <property type="project" value="UniProtKB-UniRule"/>
</dbReference>
<feature type="binding site" evidence="4 6">
    <location>
        <position position="112"/>
    </location>
    <ligand>
        <name>substrate</name>
    </ligand>
</feature>
<dbReference type="STRING" id="29354.IO98_11850"/>
<dbReference type="RefSeq" id="WP_038281152.1">
    <property type="nucleotide sequence ID" value="NZ_JPME01000013.1"/>
</dbReference>
<protein>
    <recommendedName>
        <fullName evidence="4">tRNA pseudouridine synthase A</fullName>
        <ecNumber evidence="4">5.4.99.12</ecNumber>
    </recommendedName>
    <alternativeName>
        <fullName evidence="4">tRNA pseudouridine(38-40) synthase</fullName>
    </alternativeName>
    <alternativeName>
        <fullName evidence="4">tRNA pseudouridylate synthase I</fullName>
    </alternativeName>
    <alternativeName>
        <fullName evidence="4">tRNA-uridine isomerase I</fullName>
    </alternativeName>
</protein>
<evidence type="ECO:0000256" key="5">
    <source>
        <dbReference type="PIRSR" id="PIRSR001430-1"/>
    </source>
</evidence>
<gene>
    <name evidence="4" type="primary">truA</name>
    <name evidence="9" type="ORF">IO98_11850</name>
</gene>
<evidence type="ECO:0000256" key="6">
    <source>
        <dbReference type="PIRSR" id="PIRSR001430-2"/>
    </source>
</evidence>
<dbReference type="InterPro" id="IPR020095">
    <property type="entry name" value="PsdUridine_synth_TruA_C"/>
</dbReference>
<dbReference type="NCBIfam" id="TIGR00071">
    <property type="entry name" value="hisT_truA"/>
    <property type="match status" value="1"/>
</dbReference>
<comment type="subunit">
    <text evidence="4">Homodimer.</text>
</comment>
<organism evidence="9 10">
    <name type="scientific">Lacrimispora celerecrescens</name>
    <dbReference type="NCBI Taxonomy" id="29354"/>
    <lineage>
        <taxon>Bacteria</taxon>
        <taxon>Bacillati</taxon>
        <taxon>Bacillota</taxon>
        <taxon>Clostridia</taxon>
        <taxon>Lachnospirales</taxon>
        <taxon>Lachnospiraceae</taxon>
        <taxon>Lacrimispora</taxon>
    </lineage>
</organism>
<comment type="catalytic activity">
    <reaction evidence="4 7">
        <text>uridine(38/39/40) in tRNA = pseudouridine(38/39/40) in tRNA</text>
        <dbReference type="Rhea" id="RHEA:22376"/>
        <dbReference type="Rhea" id="RHEA-COMP:10085"/>
        <dbReference type="Rhea" id="RHEA-COMP:10087"/>
        <dbReference type="ChEBI" id="CHEBI:65314"/>
        <dbReference type="ChEBI" id="CHEBI:65315"/>
        <dbReference type="EC" id="5.4.99.12"/>
    </reaction>
</comment>
<dbReference type="FunFam" id="3.30.70.580:FF:000001">
    <property type="entry name" value="tRNA pseudouridine synthase A"/>
    <property type="match status" value="1"/>
</dbReference>
<evidence type="ECO:0000256" key="7">
    <source>
        <dbReference type="RuleBase" id="RU003792"/>
    </source>
</evidence>
<dbReference type="AlphaFoldDB" id="A0A084JMH9"/>
<dbReference type="OrthoDB" id="9811823at2"/>
<evidence type="ECO:0000313" key="9">
    <source>
        <dbReference type="EMBL" id="KEZ90163.1"/>
    </source>
</evidence>
<dbReference type="HAMAP" id="MF_00171">
    <property type="entry name" value="TruA"/>
    <property type="match status" value="1"/>
</dbReference>
<keyword evidence="10" id="KW-1185">Reference proteome</keyword>
<keyword evidence="3 4" id="KW-0413">Isomerase</keyword>
<evidence type="ECO:0000256" key="4">
    <source>
        <dbReference type="HAMAP-Rule" id="MF_00171"/>
    </source>
</evidence>
<evidence type="ECO:0000313" key="10">
    <source>
        <dbReference type="Proteomes" id="UP000028525"/>
    </source>
</evidence>